<dbReference type="Pfam" id="PF00395">
    <property type="entry name" value="SLH"/>
    <property type="match status" value="2"/>
</dbReference>
<keyword evidence="1" id="KW-0732">Signal</keyword>
<reference evidence="3 4" key="1">
    <citation type="submission" date="2023-05" db="EMBL/GenBank/DDBJ databases">
        <title>Draft genome of Paenibacillus sp. CCS26.</title>
        <authorList>
            <person name="Akita H."/>
            <person name="Shinto Y."/>
            <person name="Kimura Z."/>
        </authorList>
    </citation>
    <scope>NUCLEOTIDE SEQUENCE [LARGE SCALE GENOMIC DNA]</scope>
    <source>
        <strain evidence="3 4">CCS26</strain>
    </source>
</reference>
<keyword evidence="4" id="KW-1185">Reference proteome</keyword>
<name>A0ABQ6NQA0_9BACL</name>
<dbReference type="EMBL" id="BTCL01000016">
    <property type="protein sequence ID" value="GMK46959.1"/>
    <property type="molecule type" value="Genomic_DNA"/>
</dbReference>
<dbReference type="Proteomes" id="UP001285921">
    <property type="component" value="Unassembled WGS sequence"/>
</dbReference>
<comment type="caution">
    <text evidence="3">The sequence shown here is derived from an EMBL/GenBank/DDBJ whole genome shotgun (WGS) entry which is preliminary data.</text>
</comment>
<feature type="signal peptide" evidence="1">
    <location>
        <begin position="1"/>
        <end position="30"/>
    </location>
</feature>
<evidence type="ECO:0000313" key="3">
    <source>
        <dbReference type="EMBL" id="GMK46959.1"/>
    </source>
</evidence>
<proteinExistence type="predicted"/>
<evidence type="ECO:0000259" key="2">
    <source>
        <dbReference type="PROSITE" id="PS51272"/>
    </source>
</evidence>
<sequence>MKKIQQKAAIAALTVLIGGGALLPVQSAKAASFDQPLEQAIQQLVSQKVLQGYEDGTMRAEKKITNAELIKMIVLALDLETASDSKPANPKWYTPYVDAAVAAGLLESAQGFQPNQPASSADAAQYIAKALQRDAKSVQYWMSGMKIDGKQLNRGDAAKLLVLSEQAIRSSNAEIVSIKALNKITFEVTFTAPLTIADETTEQANANFAFSDGIKLVNQPRLKTGAIATYIIPVQTMKPGTTYSLNYKGKQDFTVTASDERIQLQNARQVTSDTFEVESFRTDGVIDYGYLISAYAGGRGADAVVLDDNNKLNGQQMQIISSLATRQAVLTSETGEQTTVNYVGFTQSTDGKQEPKFRLPAGKTLQPGVKYTVTSDWFAVKNSTFTAQSIAPLEIGAVDKVKDTTLNVTLTADPGDELFAYRSIALKGSDGTTLTAQYKVQTRKGAVGVFELQNNSKLEAGVQYEVAPVGSWATANNVKLNSN</sequence>
<feature type="domain" description="SLH" evidence="2">
    <location>
        <begin position="24"/>
        <end position="87"/>
    </location>
</feature>
<evidence type="ECO:0000256" key="1">
    <source>
        <dbReference type="SAM" id="SignalP"/>
    </source>
</evidence>
<feature type="chain" id="PRO_5047166940" description="SLH domain-containing protein" evidence="1">
    <location>
        <begin position="31"/>
        <end position="483"/>
    </location>
</feature>
<dbReference type="PROSITE" id="PS51272">
    <property type="entry name" value="SLH"/>
    <property type="match status" value="1"/>
</dbReference>
<organism evidence="3 4">
    <name type="scientific">Paenibacillus glycanilyticus</name>
    <dbReference type="NCBI Taxonomy" id="126569"/>
    <lineage>
        <taxon>Bacteria</taxon>
        <taxon>Bacillati</taxon>
        <taxon>Bacillota</taxon>
        <taxon>Bacilli</taxon>
        <taxon>Bacillales</taxon>
        <taxon>Paenibacillaceae</taxon>
        <taxon>Paenibacillus</taxon>
    </lineage>
</organism>
<protein>
    <recommendedName>
        <fullName evidence="2">SLH domain-containing protein</fullName>
    </recommendedName>
</protein>
<dbReference type="InterPro" id="IPR001119">
    <property type="entry name" value="SLH_dom"/>
</dbReference>
<gene>
    <name evidence="3" type="ORF">PghCCS26_40880</name>
</gene>
<accession>A0ABQ6NQA0</accession>
<evidence type="ECO:0000313" key="4">
    <source>
        <dbReference type="Proteomes" id="UP001285921"/>
    </source>
</evidence>
<dbReference type="RefSeq" id="WP_317981068.1">
    <property type="nucleotide sequence ID" value="NZ_BTCL01000016.1"/>
</dbReference>